<dbReference type="EMBL" id="MU250548">
    <property type="protein sequence ID" value="KAG7442882.1"/>
    <property type="molecule type" value="Genomic_DNA"/>
</dbReference>
<dbReference type="AlphaFoldDB" id="A0A9P8AQH7"/>
<evidence type="ECO:0000256" key="1">
    <source>
        <dbReference type="SAM" id="Phobius"/>
    </source>
</evidence>
<keyword evidence="1" id="KW-0472">Membrane</keyword>
<protein>
    <submittedName>
        <fullName evidence="2">Uncharacterized protein</fullName>
    </submittedName>
</protein>
<organism evidence="2 3">
    <name type="scientific">Guyanagaster necrorhizus</name>
    <dbReference type="NCBI Taxonomy" id="856835"/>
    <lineage>
        <taxon>Eukaryota</taxon>
        <taxon>Fungi</taxon>
        <taxon>Dikarya</taxon>
        <taxon>Basidiomycota</taxon>
        <taxon>Agaricomycotina</taxon>
        <taxon>Agaricomycetes</taxon>
        <taxon>Agaricomycetidae</taxon>
        <taxon>Agaricales</taxon>
        <taxon>Marasmiineae</taxon>
        <taxon>Physalacriaceae</taxon>
        <taxon>Guyanagaster</taxon>
    </lineage>
</organism>
<feature type="transmembrane region" description="Helical" evidence="1">
    <location>
        <begin position="12"/>
        <end position="32"/>
    </location>
</feature>
<dbReference type="GeneID" id="66099879"/>
<name>A0A9P8AQH7_9AGAR</name>
<evidence type="ECO:0000313" key="2">
    <source>
        <dbReference type="EMBL" id="KAG7442882.1"/>
    </source>
</evidence>
<dbReference type="Proteomes" id="UP000812287">
    <property type="component" value="Unassembled WGS sequence"/>
</dbReference>
<keyword evidence="3" id="KW-1185">Reference proteome</keyword>
<proteinExistence type="predicted"/>
<sequence length="73" mass="7745">MTLALLSVQYSYAKMLILPFRIFYTGLGVGFVHQFIGSITLESMISALVVAGMGTGQYNLVLSPSSSSPLNAA</sequence>
<keyword evidence="1" id="KW-0812">Transmembrane</keyword>
<evidence type="ECO:0000313" key="3">
    <source>
        <dbReference type="Proteomes" id="UP000812287"/>
    </source>
</evidence>
<accession>A0A9P8AQH7</accession>
<gene>
    <name evidence="2" type="ORF">BT62DRAFT_1009884</name>
</gene>
<keyword evidence="1" id="KW-1133">Transmembrane helix</keyword>
<dbReference type="RefSeq" id="XP_043036382.1">
    <property type="nucleotide sequence ID" value="XM_043177592.1"/>
</dbReference>
<comment type="caution">
    <text evidence="2">The sequence shown here is derived from an EMBL/GenBank/DDBJ whole genome shotgun (WGS) entry which is preliminary data.</text>
</comment>
<reference evidence="2" key="1">
    <citation type="submission" date="2020-11" db="EMBL/GenBank/DDBJ databases">
        <title>Adaptations for nitrogen fixation in a non-lichenized fungal sporocarp promotes dispersal by wood-feeding termites.</title>
        <authorList>
            <consortium name="DOE Joint Genome Institute"/>
            <person name="Koch R.A."/>
            <person name="Yoon G."/>
            <person name="Arayal U."/>
            <person name="Lail K."/>
            <person name="Amirebrahimi M."/>
            <person name="Labutti K."/>
            <person name="Lipzen A."/>
            <person name="Riley R."/>
            <person name="Barry K."/>
            <person name="Henrissat B."/>
            <person name="Grigoriev I.V."/>
            <person name="Herr J.R."/>
            <person name="Aime M.C."/>
        </authorList>
    </citation>
    <scope>NUCLEOTIDE SEQUENCE</scope>
    <source>
        <strain evidence="2">MCA 3950</strain>
    </source>
</reference>